<keyword evidence="2" id="KW-0813">Transport</keyword>
<sequence>MSTAQDYEKIFRLVDLIYRNDLKELKNEFRNNQKDLIAYQCIYGTLAHFTVLLRNFKMFKVLVKINANKTDIERWLNITDVNGDTAMTLAYKYNFEEFNKYFSELMEGSYQPSITGKTHNSESSTVENVIKEGYLLKYANIASGYKKRYFILKNRTLQYYTNNGDSDVLQDEHLLKNIVLETDESNPLKFKIFDVSTERTYKLKSCSIAESKEWQDAINNALKKFSNLQDGSFYLNCFIMRITSDFLIKNYHAGFVKQISLFDSINLYLDGEKIDQCIKNEKDELTDSLINLKMADGEEYYDAIENESASETQTSDANAESMSAFVINRNVLPSKTNSIEKSKLSLFLSEQKSITKLPVYYNEPLSLLQRLAEELLYFDLLIKANAEKDSQWRMQYIAAFAISAYFSSKARGYFQFTPAIGEIFYYKLGSLTITCKQVDSETSLVLAENESFYYKQEYKTDIKIGSKDVEIEPKGFCNVYLKSPEEEYKWNKPTTNIKFNQQGKLNISHSGTMTIQVNNFVCELEFNTGGWFDNSSSKVRGNIITKDRIYYKIQGDWDNSVNSFNVQTGRTINICKARYHNIPEYYNMTLFSLQLNYVKDEILNESDSRFRKDIREYENGNIELAQELNNEIMANSKFIRDKV</sequence>
<evidence type="ECO:0000256" key="2">
    <source>
        <dbReference type="ARBA" id="ARBA00022448"/>
    </source>
</evidence>
<proteinExistence type="inferred from homology"/>
<comment type="similarity">
    <text evidence="1">Belongs to the OSBP family.</text>
</comment>
<protein>
    <submittedName>
        <fullName evidence="7">Oxysterol-binding protein-related protein 3</fullName>
    </submittedName>
</protein>
<dbReference type="InterPro" id="IPR001849">
    <property type="entry name" value="PH_domain"/>
</dbReference>
<dbReference type="Pfam" id="PF01237">
    <property type="entry name" value="Oxysterol_BP"/>
    <property type="match status" value="1"/>
</dbReference>
<evidence type="ECO:0000313" key="8">
    <source>
        <dbReference type="Proteomes" id="UP001516464"/>
    </source>
</evidence>
<keyword evidence="4" id="KW-0445">Lipid transport</keyword>
<dbReference type="InterPro" id="IPR011993">
    <property type="entry name" value="PH-like_dom_sf"/>
</dbReference>
<comment type="caution">
    <text evidence="7">The sequence shown here is derived from an EMBL/GenBank/DDBJ whole genome shotgun (WGS) entry which is preliminary data.</text>
</comment>
<evidence type="ECO:0000256" key="1">
    <source>
        <dbReference type="ARBA" id="ARBA00008842"/>
    </source>
</evidence>
<dbReference type="InterPro" id="IPR037239">
    <property type="entry name" value="OSBP_sf"/>
</dbReference>
<evidence type="ECO:0000256" key="4">
    <source>
        <dbReference type="ARBA" id="ARBA00023055"/>
    </source>
</evidence>
<dbReference type="PANTHER" id="PTHR10972:SF205">
    <property type="entry name" value="OXYSTEROL-BINDING PROTEIN 1"/>
    <property type="match status" value="1"/>
</dbReference>
<dbReference type="Pfam" id="PF00169">
    <property type="entry name" value="PH"/>
    <property type="match status" value="1"/>
</dbReference>
<name>A0ABQ7HXN7_9MICR</name>
<dbReference type="InterPro" id="IPR000648">
    <property type="entry name" value="Oxysterol-bd"/>
</dbReference>
<keyword evidence="5" id="KW-0446">Lipid-binding</keyword>
<dbReference type="Gene3D" id="2.40.160.120">
    <property type="match status" value="1"/>
</dbReference>
<evidence type="ECO:0000256" key="3">
    <source>
        <dbReference type="ARBA" id="ARBA00022553"/>
    </source>
</evidence>
<keyword evidence="8" id="KW-1185">Reference proteome</keyword>
<dbReference type="PANTHER" id="PTHR10972">
    <property type="entry name" value="OXYSTEROL-BINDING PROTEIN-RELATED"/>
    <property type="match status" value="1"/>
</dbReference>
<dbReference type="Gene3D" id="2.30.29.30">
    <property type="entry name" value="Pleckstrin-homology domain (PH domain)/Phosphotyrosine-binding domain (PTB)"/>
    <property type="match status" value="1"/>
</dbReference>
<dbReference type="SMART" id="SM00233">
    <property type="entry name" value="PH"/>
    <property type="match status" value="1"/>
</dbReference>
<dbReference type="SUPFAM" id="SSF50729">
    <property type="entry name" value="PH domain-like"/>
    <property type="match status" value="1"/>
</dbReference>
<evidence type="ECO:0000313" key="7">
    <source>
        <dbReference type="EMBL" id="KAF7682939.1"/>
    </source>
</evidence>
<evidence type="ECO:0000256" key="5">
    <source>
        <dbReference type="ARBA" id="ARBA00023121"/>
    </source>
</evidence>
<dbReference type="SUPFAM" id="SSF144000">
    <property type="entry name" value="Oxysterol-binding protein-like"/>
    <property type="match status" value="1"/>
</dbReference>
<dbReference type="Proteomes" id="UP001516464">
    <property type="component" value="Unassembled WGS sequence"/>
</dbReference>
<feature type="domain" description="PH" evidence="6">
    <location>
        <begin position="128"/>
        <end position="223"/>
    </location>
</feature>
<keyword evidence="3" id="KW-0597">Phosphoprotein</keyword>
<evidence type="ECO:0000259" key="6">
    <source>
        <dbReference type="PROSITE" id="PS50003"/>
    </source>
</evidence>
<accession>A0ABQ7HXN7</accession>
<organism evidence="7 8">
    <name type="scientific">Astathelohania contejeani</name>
    <dbReference type="NCBI Taxonomy" id="164912"/>
    <lineage>
        <taxon>Eukaryota</taxon>
        <taxon>Fungi</taxon>
        <taxon>Fungi incertae sedis</taxon>
        <taxon>Microsporidia</taxon>
        <taxon>Astathelohaniidae</taxon>
        <taxon>Astathelohania</taxon>
    </lineage>
</organism>
<gene>
    <name evidence="7" type="primary">Osbpl3</name>
    <name evidence="7" type="ORF">TCON_1851</name>
</gene>
<dbReference type="EMBL" id="SBIQ01000154">
    <property type="protein sequence ID" value="KAF7682939.1"/>
    <property type="molecule type" value="Genomic_DNA"/>
</dbReference>
<reference evidence="7 8" key="1">
    <citation type="submission" date="2019-01" db="EMBL/GenBank/DDBJ databases">
        <title>Genomes sequencing and comparative genomics of infectious freshwater microsporidia, Cucumispora dikerogammari and Thelohania contejeani.</title>
        <authorList>
            <person name="Cormier A."/>
            <person name="Giraud I."/>
            <person name="Wattier R."/>
            <person name="Teixeira M."/>
            <person name="Grandjean F."/>
            <person name="Rigaud T."/>
            <person name="Cordaux R."/>
        </authorList>
    </citation>
    <scope>NUCLEOTIDE SEQUENCE [LARGE SCALE GENOMIC DNA]</scope>
    <source>
        <strain evidence="7">T1</strain>
        <tissue evidence="7">Spores</tissue>
    </source>
</reference>
<dbReference type="PROSITE" id="PS50003">
    <property type="entry name" value="PH_DOMAIN"/>
    <property type="match status" value="1"/>
</dbReference>